<dbReference type="EMBL" id="JAMQON010000001">
    <property type="protein sequence ID" value="MDS0259283.1"/>
    <property type="molecule type" value="Genomic_DNA"/>
</dbReference>
<dbReference type="InterPro" id="IPR055927">
    <property type="entry name" value="DUF7504"/>
</dbReference>
<protein>
    <submittedName>
        <fullName evidence="1">Recombinase RecA</fullName>
    </submittedName>
</protein>
<name>A0ABU2FAI5_9EURY</name>
<dbReference type="RefSeq" id="WP_310918869.1">
    <property type="nucleotide sequence ID" value="NZ_JAMQON010000001.1"/>
</dbReference>
<evidence type="ECO:0000313" key="2">
    <source>
        <dbReference type="Proteomes" id="UP001259659"/>
    </source>
</evidence>
<accession>A0ABU2FAI5</accession>
<organism evidence="1 2">
    <name type="scientific">Haloarcula saliterrae</name>
    <dbReference type="NCBI Taxonomy" id="2950534"/>
    <lineage>
        <taxon>Archaea</taxon>
        <taxon>Methanobacteriati</taxon>
        <taxon>Methanobacteriota</taxon>
        <taxon>Stenosarchaea group</taxon>
        <taxon>Halobacteria</taxon>
        <taxon>Halobacteriales</taxon>
        <taxon>Haloarculaceae</taxon>
        <taxon>Haloarcula</taxon>
    </lineage>
</organism>
<sequence length="208" mass="22365">MYELGPPFSGTTVPPGTNLLITGPPLAGKRRLAMETLAVGARADEGTIIVSTRDSAARVRESFGSLVSEQSAVGIVDAVTQHIGQSTDADMTKYASSPKDMSDIGVKFSEFIQSLYTEQQREHNRVMIDSLTTLLLYSNLQTVFRFLHVFTSRIESVDGLGLYTIESTAHDAESLNTLGQLFDGTIDVDASGTATLTLPDGESLTETI</sequence>
<dbReference type="Pfam" id="PF24336">
    <property type="entry name" value="DUF7504"/>
    <property type="match status" value="1"/>
</dbReference>
<keyword evidence="2" id="KW-1185">Reference proteome</keyword>
<dbReference type="Proteomes" id="UP001259659">
    <property type="component" value="Unassembled WGS sequence"/>
</dbReference>
<evidence type="ECO:0000313" key="1">
    <source>
        <dbReference type="EMBL" id="MDS0259283.1"/>
    </source>
</evidence>
<proteinExistence type="predicted"/>
<dbReference type="InterPro" id="IPR027417">
    <property type="entry name" value="P-loop_NTPase"/>
</dbReference>
<dbReference type="SUPFAM" id="SSF52540">
    <property type="entry name" value="P-loop containing nucleoside triphosphate hydrolases"/>
    <property type="match status" value="1"/>
</dbReference>
<reference evidence="1 2" key="1">
    <citation type="submission" date="2022-06" db="EMBL/GenBank/DDBJ databases">
        <title>Haloarcula sp. a new haloarchaeum isolate from saline soil.</title>
        <authorList>
            <person name="Strakova D."/>
            <person name="Galisteo C."/>
            <person name="Sanchez-Porro C."/>
            <person name="Ventosa A."/>
        </authorList>
    </citation>
    <scope>NUCLEOTIDE SEQUENCE [LARGE SCALE GENOMIC DNA]</scope>
    <source>
        <strain evidence="1 2">S1CR25-12</strain>
    </source>
</reference>
<comment type="caution">
    <text evidence="1">The sequence shown here is derived from an EMBL/GenBank/DDBJ whole genome shotgun (WGS) entry which is preliminary data.</text>
</comment>
<dbReference type="Gene3D" id="3.40.50.300">
    <property type="entry name" value="P-loop containing nucleotide triphosphate hydrolases"/>
    <property type="match status" value="1"/>
</dbReference>
<gene>
    <name evidence="1" type="ORF">NDI56_07745</name>
</gene>